<comment type="caution">
    <text evidence="2">The sequence shown here is derived from an EMBL/GenBank/DDBJ whole genome shotgun (WGS) entry which is preliminary data.</text>
</comment>
<sequence length="221" mass="25207">MKIRTDALKFVFSTTLSSEIRRFSSIFQVFLLMLIGFYAGAKGEKIYPDFETLWNIFSSVMALYLATLFWEGIALRERQSGWIRLMLSFGISPHEVWIGKSFASLLLGSISYIAILISFLIGYKVNPTWGLVPLPWAPLFLGFFIIISLSFFLCAVGLSVAGTSMALTISYTLFFGLLFGLYISFKRSESILLIFLLFLLLFLFSFLVAKRFEKEKLAFIY</sequence>
<feature type="transmembrane region" description="Helical" evidence="1">
    <location>
        <begin position="20"/>
        <end position="41"/>
    </location>
</feature>
<reference evidence="2 3" key="1">
    <citation type="submission" date="2020-04" db="EMBL/GenBank/DDBJ databases">
        <title>Draft genome sequence of Caldanaerobacter sunterraneus. strain 1523vc isolated from Griffin hot spring, Kamchatka, Russia.</title>
        <authorList>
            <person name="Toshchakov S.V."/>
            <person name="Podosokorskaya O.A."/>
            <person name="Kublanov I.V."/>
            <person name="Korzhenkov A."/>
            <person name="Patrushev M.V."/>
        </authorList>
    </citation>
    <scope>NUCLEOTIDE SEQUENCE [LARGE SCALE GENOMIC DNA]</scope>
    <source>
        <strain evidence="2 3">1523vc</strain>
    </source>
</reference>
<keyword evidence="1" id="KW-1133">Transmembrane helix</keyword>
<keyword evidence="1" id="KW-0812">Transmembrane</keyword>
<accession>A0A7Y2L922</accession>
<feature type="transmembrane region" description="Helical" evidence="1">
    <location>
        <begin position="96"/>
        <end position="123"/>
    </location>
</feature>
<feature type="transmembrane region" description="Helical" evidence="1">
    <location>
        <begin position="53"/>
        <end position="75"/>
    </location>
</feature>
<protein>
    <submittedName>
        <fullName evidence="2">Uncharacterized protein</fullName>
    </submittedName>
</protein>
<evidence type="ECO:0000313" key="3">
    <source>
        <dbReference type="Proteomes" id="UP000529861"/>
    </source>
</evidence>
<feature type="transmembrane region" description="Helical" evidence="1">
    <location>
        <begin position="165"/>
        <end position="185"/>
    </location>
</feature>
<name>A0A7Y2L922_9THEO</name>
<dbReference type="EMBL" id="JABEQB010000011">
    <property type="protein sequence ID" value="NNG66646.1"/>
    <property type="molecule type" value="Genomic_DNA"/>
</dbReference>
<organism evidence="2 3">
    <name type="scientific">Caldanaerobacter subterraneus</name>
    <dbReference type="NCBI Taxonomy" id="911092"/>
    <lineage>
        <taxon>Bacteria</taxon>
        <taxon>Bacillati</taxon>
        <taxon>Bacillota</taxon>
        <taxon>Clostridia</taxon>
        <taxon>Thermoanaerobacterales</taxon>
        <taxon>Thermoanaerobacteraceae</taxon>
        <taxon>Caldanaerobacter</taxon>
    </lineage>
</organism>
<dbReference type="AlphaFoldDB" id="A0A7Y2L922"/>
<feature type="transmembrane region" description="Helical" evidence="1">
    <location>
        <begin position="191"/>
        <end position="209"/>
    </location>
</feature>
<dbReference type="Proteomes" id="UP000529861">
    <property type="component" value="Unassembled WGS sequence"/>
</dbReference>
<evidence type="ECO:0000313" key="2">
    <source>
        <dbReference type="EMBL" id="NNG66646.1"/>
    </source>
</evidence>
<gene>
    <name evidence="2" type="ORF">HKI81_05245</name>
</gene>
<keyword evidence="1" id="KW-0472">Membrane</keyword>
<feature type="transmembrane region" description="Helical" evidence="1">
    <location>
        <begin position="135"/>
        <end position="158"/>
    </location>
</feature>
<proteinExistence type="predicted"/>
<evidence type="ECO:0000256" key="1">
    <source>
        <dbReference type="SAM" id="Phobius"/>
    </source>
</evidence>
<dbReference type="RefSeq" id="WP_170270753.1">
    <property type="nucleotide sequence ID" value="NZ_JABEQB010000011.1"/>
</dbReference>